<feature type="domain" description="PapC N-terminal" evidence="14">
    <location>
        <begin position="35"/>
        <end position="188"/>
    </location>
</feature>
<dbReference type="Proteomes" id="UP000255153">
    <property type="component" value="Unassembled WGS sequence"/>
</dbReference>
<dbReference type="Pfam" id="PF13953">
    <property type="entry name" value="PapC_C"/>
    <property type="match status" value="1"/>
</dbReference>
<accession>A0A0K5YRG0</accession>
<feature type="signal peptide" evidence="12">
    <location>
        <begin position="1"/>
        <end position="33"/>
    </location>
</feature>
<dbReference type="GO" id="GO:0009297">
    <property type="term" value="P:pilus assembly"/>
    <property type="evidence" value="ECO:0007669"/>
    <property type="project" value="InterPro"/>
</dbReference>
<evidence type="ECO:0000259" key="13">
    <source>
        <dbReference type="Pfam" id="PF13953"/>
    </source>
</evidence>
<evidence type="ECO:0000313" key="15">
    <source>
        <dbReference type="EMBL" id="EFA4418164.1"/>
    </source>
</evidence>
<reference evidence="15 20" key="2">
    <citation type="submission" date="2019-03" db="EMBL/GenBank/DDBJ databases">
        <authorList>
            <consortium name="GenomeTrakr network: Whole genome sequencing for foodborne pathogen traceback"/>
        </authorList>
    </citation>
    <scope>NUCLEOTIDE SEQUENCE [LARGE SCALE GENOMIC DNA]</scope>
    <source>
        <strain evidence="15 20">PSU-1190</strain>
    </source>
</reference>
<dbReference type="Gene3D" id="3.10.20.410">
    <property type="match status" value="1"/>
</dbReference>
<evidence type="ECO:0000256" key="6">
    <source>
        <dbReference type="ARBA" id="ARBA00022692"/>
    </source>
</evidence>
<dbReference type="RefSeq" id="WP_000118720.1">
    <property type="nucleotide sequence ID" value="NZ_BGSH01000024.1"/>
</dbReference>
<keyword evidence="6 11" id="KW-0812">Transmembrane</keyword>
<dbReference type="NCBIfam" id="NF011754">
    <property type="entry name" value="PRK15207.1"/>
    <property type="match status" value="1"/>
</dbReference>
<dbReference type="Gene3D" id="2.60.40.2070">
    <property type="match status" value="1"/>
</dbReference>
<evidence type="ECO:0000313" key="19">
    <source>
        <dbReference type="Proteomes" id="UP000255153"/>
    </source>
</evidence>
<dbReference type="InterPro" id="IPR025949">
    <property type="entry name" value="PapC-like_C"/>
</dbReference>
<dbReference type="Pfam" id="PF00577">
    <property type="entry name" value="Usher"/>
    <property type="match status" value="1"/>
</dbReference>
<dbReference type="EMBL" id="UGEE01000003">
    <property type="protein sequence ID" value="STK88837.1"/>
    <property type="molecule type" value="Genomic_DNA"/>
</dbReference>
<dbReference type="GO" id="GO:0015473">
    <property type="term" value="F:fimbrial usher porin activity"/>
    <property type="evidence" value="ECO:0007669"/>
    <property type="project" value="InterPro"/>
</dbReference>
<keyword evidence="4" id="KW-1134">Transmembrane beta strand</keyword>
<evidence type="ECO:0000256" key="1">
    <source>
        <dbReference type="ARBA" id="ARBA00004571"/>
    </source>
</evidence>
<dbReference type="Gene3D" id="2.60.40.2610">
    <property type="entry name" value="Outer membrane usher protein FimD, plug domain"/>
    <property type="match status" value="1"/>
</dbReference>
<evidence type="ECO:0000256" key="7">
    <source>
        <dbReference type="ARBA" id="ARBA00022729"/>
    </source>
</evidence>
<dbReference type="InterPro" id="IPR043142">
    <property type="entry name" value="PapC-like_C_sf"/>
</dbReference>
<evidence type="ECO:0000256" key="5">
    <source>
        <dbReference type="ARBA" id="ARBA00022558"/>
    </source>
</evidence>
<proteinExistence type="inferred from homology"/>
<keyword evidence="3 11" id="KW-0813">Transport</keyword>
<keyword evidence="5 11" id="KW-1029">Fimbrium biogenesis</keyword>
<name>A0A0K5YRG0_ECOLX</name>
<dbReference type="Proteomes" id="UP000255093">
    <property type="component" value="Unassembled WGS sequence"/>
</dbReference>
<keyword evidence="10 11" id="KW-0998">Cell outer membrane</keyword>
<dbReference type="PROSITE" id="PS01151">
    <property type="entry name" value="FIMBRIAL_USHER"/>
    <property type="match status" value="1"/>
</dbReference>
<protein>
    <submittedName>
        <fullName evidence="16">Fimbrial usher protein</fullName>
    </submittedName>
    <submittedName>
        <fullName evidence="15">Outer membrane usher protein LpfC</fullName>
    </submittedName>
</protein>
<dbReference type="Gene3D" id="2.60.40.3110">
    <property type="match status" value="1"/>
</dbReference>
<dbReference type="InterPro" id="IPR042186">
    <property type="entry name" value="FimD_plug_dom"/>
</dbReference>
<dbReference type="Proteomes" id="UP000591371">
    <property type="component" value="Unassembled WGS sequence"/>
</dbReference>
<dbReference type="InterPro" id="IPR018030">
    <property type="entry name" value="Fimbrial_membr_usher_CS"/>
</dbReference>
<dbReference type="EMBL" id="UGBW01000003">
    <property type="protein sequence ID" value="STH80395.1"/>
    <property type="molecule type" value="Genomic_DNA"/>
</dbReference>
<keyword evidence="7 12" id="KW-0732">Signal</keyword>
<evidence type="ECO:0000256" key="9">
    <source>
        <dbReference type="ARBA" id="ARBA00023157"/>
    </source>
</evidence>
<comment type="similarity">
    <text evidence="2 11">Belongs to the fimbrial export usher family.</text>
</comment>
<dbReference type="PANTHER" id="PTHR30451">
    <property type="entry name" value="OUTER MEMBRANE USHER PROTEIN"/>
    <property type="match status" value="1"/>
</dbReference>
<sequence length="859" mass="94477">MSWMVVSRTYTSFFPFSLSVLALTVAGSFSATAGKFNPRFLEDTAGINQHVDLSMYETDHGAQLPGTYRVSLIVNEQKMETRTLEFKAATESQRKEMGEFLIPCLSRTQLADMGVRVDSFSALNLIPAEACVAFNEIIPQATSHFDFSEQKLVMSFPQAAMQQVARGTVPESRWDDGVPALLLDYSFSGSNSSHDTKSYNRYIDENGNHHQDKNETSQTNDSYYLSMRSGLNLGAWRLRNYSNWSYSNGEKQWDNIGTYVTRAIVPLKAQLTLGDTATPSDIFDSVQMRGALLASDEEMLPDSQRGFAPVVRGIAKSNAEVSIEQNGYVIYRAFVQPGAFEINDLYPTANSGDLTVIVKEADGSEQRFIQPFSSVAVFQREGHLKYSLSAGEYRAGNYDSANPRFGQFNAMYGLPFGMTTYGGALISKDYNAFALGLGKNFGSIGAISVDITQAKSTLNNNATDQGQSYRFLYSKSFASGTDFRLLGYKYSTSGFYTFQEATDVRSGADSDYGRYHKRSEIQGNLTQQLGTYGSVYFNMTQQDYWNDDGKRLSLATGYNGRIGRVNYSIAYSWNKSPEWDENDQLWSFNISIPFGRAWSNYRVTTDQDGRTIQQLGVNGTLLEDRNLSYNVQEGYSSNGVGNSGNASLAYQGGAGNISVGYSYGKDYQQTNYSLRGGIVAHSEGISLSQPLGETIAIVSAPGARGAKVLNNSGVSVDWQGNAVVPYLSIYRENDVSIRSETLNDSVDMNSAFQTIVPTRGAVVRAHFDTRVGYRVLMTLIRQNGVSVPFGATATLVSDTTEQISGIVGEDGQLYISGMPKTGNVKIVWGKDTSQQCVAKYELPVEEKNSGIISVTANCQ</sequence>
<reference evidence="18 19" key="1">
    <citation type="submission" date="2018-06" db="EMBL/GenBank/DDBJ databases">
        <authorList>
            <consortium name="Pathogen Informatics"/>
            <person name="Doyle S."/>
        </authorList>
    </citation>
    <scope>NUCLEOTIDE SEQUENCE [LARGE SCALE GENOMIC DNA]</scope>
    <source>
        <strain evidence="17 19">NCTC8603</strain>
        <strain evidence="16 18">NCTC8621</strain>
    </source>
</reference>
<evidence type="ECO:0000256" key="8">
    <source>
        <dbReference type="ARBA" id="ARBA00023136"/>
    </source>
</evidence>
<comment type="subcellular location">
    <subcellularLocation>
        <location evidence="1 11">Cell outer membrane</location>
        <topology evidence="1 11">Multi-pass membrane protein</topology>
    </subcellularLocation>
</comment>
<evidence type="ECO:0000313" key="20">
    <source>
        <dbReference type="Proteomes" id="UP000591371"/>
    </source>
</evidence>
<organism evidence="15 20">
    <name type="scientific">Escherichia coli</name>
    <dbReference type="NCBI Taxonomy" id="562"/>
    <lineage>
        <taxon>Bacteria</taxon>
        <taxon>Pseudomonadati</taxon>
        <taxon>Pseudomonadota</taxon>
        <taxon>Gammaproteobacteria</taxon>
        <taxon>Enterobacterales</taxon>
        <taxon>Enterobacteriaceae</taxon>
        <taxon>Escherichia</taxon>
    </lineage>
</organism>
<evidence type="ECO:0000313" key="17">
    <source>
        <dbReference type="EMBL" id="STK88837.1"/>
    </source>
</evidence>
<feature type="chain" id="PRO_5043120597" evidence="12">
    <location>
        <begin position="34"/>
        <end position="859"/>
    </location>
</feature>
<keyword evidence="8 11" id="KW-0472">Membrane</keyword>
<evidence type="ECO:0000313" key="16">
    <source>
        <dbReference type="EMBL" id="STH80395.1"/>
    </source>
</evidence>
<evidence type="ECO:0000259" key="14">
    <source>
        <dbReference type="Pfam" id="PF13954"/>
    </source>
</evidence>
<gene>
    <name evidence="15" type="primary">lpfC</name>
    <name evidence="15" type="ORF">D3G36_09845</name>
    <name evidence="17" type="ORF">NCTC8603_03524</name>
    <name evidence="16" type="ORF">NCTC8621_00265</name>
</gene>
<feature type="domain" description="PapC-like C-terminal" evidence="13">
    <location>
        <begin position="776"/>
        <end position="843"/>
    </location>
</feature>
<evidence type="ECO:0000256" key="11">
    <source>
        <dbReference type="RuleBase" id="RU003884"/>
    </source>
</evidence>
<dbReference type="InterPro" id="IPR025885">
    <property type="entry name" value="PapC_N"/>
</dbReference>
<dbReference type="GO" id="GO:0009279">
    <property type="term" value="C:cell outer membrane"/>
    <property type="evidence" value="ECO:0007669"/>
    <property type="project" value="UniProtKB-SubCell"/>
</dbReference>
<dbReference type="FunFam" id="2.60.40.2610:FF:000001">
    <property type="entry name" value="Outer membrane fimbrial usher protein"/>
    <property type="match status" value="1"/>
</dbReference>
<evidence type="ECO:0000256" key="3">
    <source>
        <dbReference type="ARBA" id="ARBA00022448"/>
    </source>
</evidence>
<evidence type="ECO:0000313" key="18">
    <source>
        <dbReference type="Proteomes" id="UP000255093"/>
    </source>
</evidence>
<dbReference type="InterPro" id="IPR037224">
    <property type="entry name" value="PapC_N_sf"/>
</dbReference>
<dbReference type="SUPFAM" id="SSF141729">
    <property type="entry name" value="FimD N-terminal domain-like"/>
    <property type="match status" value="1"/>
</dbReference>
<evidence type="ECO:0000256" key="2">
    <source>
        <dbReference type="ARBA" id="ARBA00008064"/>
    </source>
</evidence>
<evidence type="ECO:0000256" key="10">
    <source>
        <dbReference type="ARBA" id="ARBA00023237"/>
    </source>
</evidence>
<dbReference type="FunFam" id="3.10.20.410:FF:000001">
    <property type="entry name" value="Fimbrial outer membrane usher protein"/>
    <property type="match status" value="1"/>
</dbReference>
<dbReference type="FunFam" id="2.60.40.3110:FF:000001">
    <property type="entry name" value="Putative fimbrial outer membrane usher"/>
    <property type="match status" value="1"/>
</dbReference>
<evidence type="ECO:0000256" key="12">
    <source>
        <dbReference type="SAM" id="SignalP"/>
    </source>
</evidence>
<dbReference type="InterPro" id="IPR000015">
    <property type="entry name" value="Fimb_usher"/>
</dbReference>
<dbReference type="EMBL" id="AASATZ010000009">
    <property type="protein sequence ID" value="EFA4418164.1"/>
    <property type="molecule type" value="Genomic_DNA"/>
</dbReference>
<dbReference type="Pfam" id="PF13954">
    <property type="entry name" value="PapC_N"/>
    <property type="match status" value="1"/>
</dbReference>
<dbReference type="PANTHER" id="PTHR30451:SF21">
    <property type="entry name" value="FIMBRIAL USHER DOMAIN-CONTAINING PROTEIN YDET-RELATED"/>
    <property type="match status" value="1"/>
</dbReference>
<evidence type="ECO:0000256" key="4">
    <source>
        <dbReference type="ARBA" id="ARBA00022452"/>
    </source>
</evidence>
<dbReference type="AlphaFoldDB" id="A0A0K5YRG0"/>
<keyword evidence="9" id="KW-1015">Disulfide bond</keyword>